<organism evidence="1 2">
    <name type="scientific">Brassica cretica</name>
    <name type="common">Mustard</name>
    <dbReference type="NCBI Taxonomy" id="69181"/>
    <lineage>
        <taxon>Eukaryota</taxon>
        <taxon>Viridiplantae</taxon>
        <taxon>Streptophyta</taxon>
        <taxon>Embryophyta</taxon>
        <taxon>Tracheophyta</taxon>
        <taxon>Spermatophyta</taxon>
        <taxon>Magnoliopsida</taxon>
        <taxon>eudicotyledons</taxon>
        <taxon>Gunneridae</taxon>
        <taxon>Pentapetalae</taxon>
        <taxon>rosids</taxon>
        <taxon>malvids</taxon>
        <taxon>Brassicales</taxon>
        <taxon>Brassicaceae</taxon>
        <taxon>Brassiceae</taxon>
        <taxon>Brassica</taxon>
    </lineage>
</organism>
<evidence type="ECO:0000313" key="1">
    <source>
        <dbReference type="EMBL" id="KAF3591601.1"/>
    </source>
</evidence>
<proteinExistence type="predicted"/>
<dbReference type="EMBL" id="QGKV02000299">
    <property type="protein sequence ID" value="KAF3591601.1"/>
    <property type="molecule type" value="Genomic_DNA"/>
</dbReference>
<sequence>MSSRHSVSSLSAAVVKLSRHGQTVRWLSIGSLRRTWMFCVVGVFLWLVRHDGLLSPNLIWTIVSSLRQGDGSRLYLIIGEKMDWLCEDMWWKMMV</sequence>
<gene>
    <name evidence="1" type="ORF">DY000_02027470</name>
</gene>
<accession>A0ABQ7E468</accession>
<keyword evidence="2" id="KW-1185">Reference proteome</keyword>
<dbReference type="Proteomes" id="UP000266723">
    <property type="component" value="Unassembled WGS sequence"/>
</dbReference>
<evidence type="ECO:0000313" key="2">
    <source>
        <dbReference type="Proteomes" id="UP000266723"/>
    </source>
</evidence>
<name>A0ABQ7E468_BRACR</name>
<reference evidence="1 2" key="1">
    <citation type="journal article" date="2020" name="BMC Genomics">
        <title>Intraspecific diversification of the crop wild relative Brassica cretica Lam. using demographic model selection.</title>
        <authorList>
            <person name="Kioukis A."/>
            <person name="Michalopoulou V.A."/>
            <person name="Briers L."/>
            <person name="Pirintsos S."/>
            <person name="Studholme D.J."/>
            <person name="Pavlidis P."/>
            <person name="Sarris P.F."/>
        </authorList>
    </citation>
    <scope>NUCLEOTIDE SEQUENCE [LARGE SCALE GENOMIC DNA]</scope>
    <source>
        <strain evidence="2">cv. PFS-1207/04</strain>
    </source>
</reference>
<comment type="caution">
    <text evidence="1">The sequence shown here is derived from an EMBL/GenBank/DDBJ whole genome shotgun (WGS) entry which is preliminary data.</text>
</comment>
<protein>
    <submittedName>
        <fullName evidence="1">Uncharacterized protein</fullName>
    </submittedName>
</protein>